<evidence type="ECO:0000313" key="3">
    <source>
        <dbReference type="Proteomes" id="UP000324285"/>
    </source>
</evidence>
<sequence length="134" mass="14645">MTNNKDEHHHDLDALKRELSQMAKGAGERSGLLHGNDTSRSRAFTQQELEEIAEHMAAERRAKWAAVFANWLDMADRTGTTIGALSTVALFFADKDGNALVVATSANPLWGVVIGFSLAFGASYLKALLTWRGK</sequence>
<protein>
    <submittedName>
        <fullName evidence="2">Uncharacterized protein</fullName>
    </submittedName>
</protein>
<accession>A0A5C1NG69</accession>
<proteinExistence type="predicted"/>
<keyword evidence="1" id="KW-0472">Membrane</keyword>
<dbReference type="RefSeq" id="WP_149284891.1">
    <property type="nucleotide sequence ID" value="NZ_CP038437.2"/>
</dbReference>
<gene>
    <name evidence="2" type="ORF">E4T21_10170</name>
</gene>
<dbReference type="OrthoDB" id="6174499at2"/>
<dbReference type="KEGG" id="hbh:E4T21_10170"/>
<feature type="transmembrane region" description="Helical" evidence="1">
    <location>
        <begin position="109"/>
        <end position="129"/>
    </location>
</feature>
<evidence type="ECO:0000256" key="1">
    <source>
        <dbReference type="SAM" id="Phobius"/>
    </source>
</evidence>
<name>A0A5C1NG69_9GAMM</name>
<keyword evidence="3" id="KW-1185">Reference proteome</keyword>
<dbReference type="AlphaFoldDB" id="A0A5C1NG69"/>
<keyword evidence="1" id="KW-0812">Transmembrane</keyword>
<dbReference type="Proteomes" id="UP000324285">
    <property type="component" value="Chromosome"/>
</dbReference>
<evidence type="ECO:0000313" key="2">
    <source>
        <dbReference type="EMBL" id="QEM81880.1"/>
    </source>
</evidence>
<reference evidence="2" key="1">
    <citation type="submission" date="2021-02" db="EMBL/GenBank/DDBJ databases">
        <title>Strain Y2R2, a novel species of the genus Halomonas.</title>
        <authorList>
            <person name="Huang H."/>
        </authorList>
    </citation>
    <scope>NUCLEOTIDE SEQUENCE</scope>
    <source>
        <strain evidence="2">Y2R2</strain>
    </source>
</reference>
<dbReference type="EMBL" id="CP038437">
    <property type="protein sequence ID" value="QEM81880.1"/>
    <property type="molecule type" value="Genomic_DNA"/>
</dbReference>
<keyword evidence="1" id="KW-1133">Transmembrane helix</keyword>
<organism evidence="2 3">
    <name type="scientific">Halomonas binhaiensis</name>
    <dbReference type="NCBI Taxonomy" id="2562282"/>
    <lineage>
        <taxon>Bacteria</taxon>
        <taxon>Pseudomonadati</taxon>
        <taxon>Pseudomonadota</taxon>
        <taxon>Gammaproteobacteria</taxon>
        <taxon>Oceanospirillales</taxon>
        <taxon>Halomonadaceae</taxon>
        <taxon>Halomonas</taxon>
    </lineage>
</organism>